<keyword evidence="1" id="KW-0732">Signal</keyword>
<name>A0A9K3CP41_9EUKA</name>
<dbReference type="Proteomes" id="UP000265618">
    <property type="component" value="Unassembled WGS sequence"/>
</dbReference>
<dbReference type="EMBL" id="BDIP01000048">
    <property type="protein sequence ID" value="GIQ79732.1"/>
    <property type="molecule type" value="Genomic_DNA"/>
</dbReference>
<evidence type="ECO:0000313" key="2">
    <source>
        <dbReference type="EMBL" id="GIQ79732.1"/>
    </source>
</evidence>
<evidence type="ECO:0000313" key="3">
    <source>
        <dbReference type="Proteomes" id="UP000265618"/>
    </source>
</evidence>
<proteinExistence type="predicted"/>
<accession>A0A9K3CP41</accession>
<gene>
    <name evidence="2" type="ORF">KIPB_000423</name>
</gene>
<dbReference type="AlphaFoldDB" id="A0A9K3CP41"/>
<comment type="caution">
    <text evidence="2">The sequence shown here is derived from an EMBL/GenBank/DDBJ whole genome shotgun (WGS) entry which is preliminary data.</text>
</comment>
<sequence>MCVVASLAVQGLFSVVRWLLPLHTNCTGCHRVAGCRECKGGGSGCQVGQRAYGECGCKGGVGSGDIEDWGKGHID</sequence>
<keyword evidence="3" id="KW-1185">Reference proteome</keyword>
<feature type="chain" id="PRO_5039939969" evidence="1">
    <location>
        <begin position="19"/>
        <end position="75"/>
    </location>
</feature>
<feature type="signal peptide" evidence="1">
    <location>
        <begin position="1"/>
        <end position="18"/>
    </location>
</feature>
<evidence type="ECO:0000256" key="1">
    <source>
        <dbReference type="SAM" id="SignalP"/>
    </source>
</evidence>
<protein>
    <submittedName>
        <fullName evidence="2">Uncharacterized protein</fullName>
    </submittedName>
</protein>
<reference evidence="2 3" key="1">
    <citation type="journal article" date="2018" name="PLoS ONE">
        <title>The draft genome of Kipferlia bialata reveals reductive genome evolution in fornicate parasites.</title>
        <authorList>
            <person name="Tanifuji G."/>
            <person name="Takabayashi S."/>
            <person name="Kume K."/>
            <person name="Takagi M."/>
            <person name="Nakayama T."/>
            <person name="Kamikawa R."/>
            <person name="Inagaki Y."/>
            <person name="Hashimoto T."/>
        </authorList>
    </citation>
    <scope>NUCLEOTIDE SEQUENCE [LARGE SCALE GENOMIC DNA]</scope>
    <source>
        <strain evidence="2">NY0173</strain>
    </source>
</reference>
<organism evidence="2 3">
    <name type="scientific">Kipferlia bialata</name>
    <dbReference type="NCBI Taxonomy" id="797122"/>
    <lineage>
        <taxon>Eukaryota</taxon>
        <taxon>Metamonada</taxon>
        <taxon>Carpediemonas-like organisms</taxon>
        <taxon>Kipferlia</taxon>
    </lineage>
</organism>